<gene>
    <name evidence="1" type="ORF">Tcan_02073</name>
</gene>
<dbReference type="Proteomes" id="UP000031036">
    <property type="component" value="Unassembled WGS sequence"/>
</dbReference>
<evidence type="ECO:0000313" key="1">
    <source>
        <dbReference type="EMBL" id="KHN71784.1"/>
    </source>
</evidence>
<protein>
    <submittedName>
        <fullName evidence="1">Uncharacterized protein</fullName>
    </submittedName>
</protein>
<dbReference type="AlphaFoldDB" id="A0A0B2URF3"/>
<proteinExistence type="predicted"/>
<sequence length="100" mass="11691">MAPLAARQHLIAKQIRLCRKALEQKRESGNERMKRARNELRYDHDLNELIYAKVDEILSPASRMNASFPSNPSLSIPSFNVSFLNMHIYSFHSHKRRSRV</sequence>
<comment type="caution">
    <text evidence="1">The sequence shown here is derived from an EMBL/GenBank/DDBJ whole genome shotgun (WGS) entry which is preliminary data.</text>
</comment>
<organism evidence="1 2">
    <name type="scientific">Toxocara canis</name>
    <name type="common">Canine roundworm</name>
    <dbReference type="NCBI Taxonomy" id="6265"/>
    <lineage>
        <taxon>Eukaryota</taxon>
        <taxon>Metazoa</taxon>
        <taxon>Ecdysozoa</taxon>
        <taxon>Nematoda</taxon>
        <taxon>Chromadorea</taxon>
        <taxon>Rhabditida</taxon>
        <taxon>Spirurina</taxon>
        <taxon>Ascaridomorpha</taxon>
        <taxon>Ascaridoidea</taxon>
        <taxon>Toxocaridae</taxon>
        <taxon>Toxocara</taxon>
    </lineage>
</organism>
<evidence type="ECO:0000313" key="2">
    <source>
        <dbReference type="Proteomes" id="UP000031036"/>
    </source>
</evidence>
<name>A0A0B2URF3_TOXCA</name>
<reference evidence="1 2" key="1">
    <citation type="submission" date="2014-11" db="EMBL/GenBank/DDBJ databases">
        <title>Genetic blueprint of the zoonotic pathogen Toxocara canis.</title>
        <authorList>
            <person name="Zhu X.-Q."/>
            <person name="Korhonen P.K."/>
            <person name="Cai H."/>
            <person name="Young N.D."/>
            <person name="Nejsum P."/>
            <person name="von Samson-Himmelstjerna G."/>
            <person name="Boag P.R."/>
            <person name="Tan P."/>
            <person name="Li Q."/>
            <person name="Min J."/>
            <person name="Yang Y."/>
            <person name="Wang X."/>
            <person name="Fang X."/>
            <person name="Hall R.S."/>
            <person name="Hofmann A."/>
            <person name="Sternberg P.W."/>
            <person name="Jex A.R."/>
            <person name="Gasser R.B."/>
        </authorList>
    </citation>
    <scope>NUCLEOTIDE SEQUENCE [LARGE SCALE GENOMIC DNA]</scope>
    <source>
        <strain evidence="1">PN_DK_2014</strain>
    </source>
</reference>
<accession>A0A0B2URF3</accession>
<keyword evidence="2" id="KW-1185">Reference proteome</keyword>
<dbReference type="EMBL" id="JPKZ01020608">
    <property type="protein sequence ID" value="KHN71784.1"/>
    <property type="molecule type" value="Genomic_DNA"/>
</dbReference>